<name>A0A1G7LBD2_9FIRM</name>
<dbReference type="Pfam" id="PF03328">
    <property type="entry name" value="HpcH_HpaI"/>
    <property type="match status" value="1"/>
</dbReference>
<dbReference type="STRING" id="1123285.SAMN05660235_01705"/>
<keyword evidence="3" id="KW-0456">Lyase</keyword>
<accession>A0A1G7LBD2</accession>
<dbReference type="InterPro" id="IPR040442">
    <property type="entry name" value="Pyrv_kinase-like_dom_sf"/>
</dbReference>
<keyword evidence="2" id="KW-0479">Metal-binding</keyword>
<dbReference type="GO" id="GO:0005737">
    <property type="term" value="C:cytoplasm"/>
    <property type="evidence" value="ECO:0007669"/>
    <property type="project" value="TreeGrafter"/>
</dbReference>
<evidence type="ECO:0000259" key="4">
    <source>
        <dbReference type="Pfam" id="PF03328"/>
    </source>
</evidence>
<dbReference type="RefSeq" id="WP_093689933.1">
    <property type="nucleotide sequence ID" value="NZ_FNBU01000011.1"/>
</dbReference>
<organism evidence="5 6">
    <name type="scientific">Sporolituus thermophilus DSM 23256</name>
    <dbReference type="NCBI Taxonomy" id="1123285"/>
    <lineage>
        <taxon>Bacteria</taxon>
        <taxon>Bacillati</taxon>
        <taxon>Bacillota</taxon>
        <taxon>Negativicutes</taxon>
        <taxon>Selenomonadales</taxon>
        <taxon>Sporomusaceae</taxon>
        <taxon>Sporolituus</taxon>
    </lineage>
</organism>
<dbReference type="GO" id="GO:0046872">
    <property type="term" value="F:metal ion binding"/>
    <property type="evidence" value="ECO:0007669"/>
    <property type="project" value="UniProtKB-KW"/>
</dbReference>
<dbReference type="InterPro" id="IPR005000">
    <property type="entry name" value="Aldolase/citrate-lyase_domain"/>
</dbReference>
<evidence type="ECO:0000313" key="6">
    <source>
        <dbReference type="Proteomes" id="UP000243333"/>
    </source>
</evidence>
<dbReference type="PANTHER" id="PTHR30502:SF0">
    <property type="entry name" value="PHOSPHOENOLPYRUVATE CARBOXYLASE FAMILY PROTEIN"/>
    <property type="match status" value="1"/>
</dbReference>
<dbReference type="GO" id="GO:0016832">
    <property type="term" value="F:aldehyde-lyase activity"/>
    <property type="evidence" value="ECO:0007669"/>
    <property type="project" value="TreeGrafter"/>
</dbReference>
<dbReference type="EMBL" id="FNBU01000011">
    <property type="protein sequence ID" value="SDF46624.1"/>
    <property type="molecule type" value="Genomic_DNA"/>
</dbReference>
<proteinExistence type="inferred from homology"/>
<evidence type="ECO:0000256" key="3">
    <source>
        <dbReference type="ARBA" id="ARBA00023239"/>
    </source>
</evidence>
<protein>
    <submittedName>
        <fullName evidence="5">4-hydroxy-2-oxoheptanedioate aldolase</fullName>
    </submittedName>
</protein>
<evidence type="ECO:0000256" key="2">
    <source>
        <dbReference type="ARBA" id="ARBA00022723"/>
    </source>
</evidence>
<evidence type="ECO:0000256" key="1">
    <source>
        <dbReference type="ARBA" id="ARBA00005568"/>
    </source>
</evidence>
<feature type="domain" description="HpcH/HpaI aldolase/citrate lyase" evidence="4">
    <location>
        <begin position="16"/>
        <end position="239"/>
    </location>
</feature>
<dbReference type="OrthoDB" id="86160at2"/>
<dbReference type="SUPFAM" id="SSF51621">
    <property type="entry name" value="Phosphoenolpyruvate/pyruvate domain"/>
    <property type="match status" value="1"/>
</dbReference>
<dbReference type="PANTHER" id="PTHR30502">
    <property type="entry name" value="2-KETO-3-DEOXY-L-RHAMNONATE ALDOLASE"/>
    <property type="match status" value="1"/>
</dbReference>
<sequence>MALLKERLKNGERLFGPFVNLCHPAVLEIAGNAGFDFAIIDTEHGEISSDRAVDMVRAAKLAGVSPVIRVYGNQPELIAKALDIGAEGVQVPQVSTKAEAMAAVKAAKFSPEGARGCNRYVRAARYSAADKFSYFASANQETAVIIQVEGKEGIANLPDILTVPGIDVLFIGPYDLSASLGIPGQVDHPQLVAEMQKNMELARAAGVAIGFFVDDVASAVKWKNWGVQYISFAADVGLLYEVFREKVMAFKNG</sequence>
<dbReference type="Proteomes" id="UP000243333">
    <property type="component" value="Unassembled WGS sequence"/>
</dbReference>
<keyword evidence="6" id="KW-1185">Reference proteome</keyword>
<reference evidence="6" key="1">
    <citation type="submission" date="2016-10" db="EMBL/GenBank/DDBJ databases">
        <authorList>
            <person name="Varghese N."/>
            <person name="Submissions S."/>
        </authorList>
    </citation>
    <scope>NUCLEOTIDE SEQUENCE [LARGE SCALE GENOMIC DNA]</scope>
    <source>
        <strain evidence="6">DSM 23256</strain>
    </source>
</reference>
<gene>
    <name evidence="5" type="ORF">SAMN05660235_01705</name>
</gene>
<dbReference type="InterPro" id="IPR050251">
    <property type="entry name" value="HpcH-HpaI_aldolase"/>
</dbReference>
<dbReference type="Gene3D" id="3.20.20.60">
    <property type="entry name" value="Phosphoenolpyruvate-binding domains"/>
    <property type="match status" value="1"/>
</dbReference>
<dbReference type="AlphaFoldDB" id="A0A1G7LBD2"/>
<evidence type="ECO:0000313" key="5">
    <source>
        <dbReference type="EMBL" id="SDF46624.1"/>
    </source>
</evidence>
<comment type="similarity">
    <text evidence="1">Belongs to the HpcH/HpaI aldolase family.</text>
</comment>
<dbReference type="InterPro" id="IPR015813">
    <property type="entry name" value="Pyrv/PenolPyrv_kinase-like_dom"/>
</dbReference>